<evidence type="ECO:0000313" key="9">
    <source>
        <dbReference type="Proteomes" id="UP000460650"/>
    </source>
</evidence>
<dbReference type="EMBL" id="WBVY01000002">
    <property type="protein sequence ID" value="KAB2658129.1"/>
    <property type="molecule type" value="Genomic_DNA"/>
</dbReference>
<keyword evidence="1 6" id="KW-0285">Flavoprotein</keyword>
<keyword evidence="4 6" id="KW-0520">NAD</keyword>
<comment type="subunit">
    <text evidence="6">Homodimer.</text>
</comment>
<evidence type="ECO:0000256" key="1">
    <source>
        <dbReference type="ARBA" id="ARBA00022630"/>
    </source>
</evidence>
<comment type="catalytic activity">
    <reaction evidence="6">
        <text>2 a quinone + NADH + H(+) = 2 a 1,4-benzosemiquinone + NAD(+)</text>
        <dbReference type="Rhea" id="RHEA:65952"/>
        <dbReference type="ChEBI" id="CHEBI:15378"/>
        <dbReference type="ChEBI" id="CHEBI:57540"/>
        <dbReference type="ChEBI" id="CHEBI:57945"/>
        <dbReference type="ChEBI" id="CHEBI:132124"/>
        <dbReference type="ChEBI" id="CHEBI:134225"/>
    </reaction>
</comment>
<comment type="function">
    <text evidence="6">Quinone reductase that provides resistance to thiol-specific stress caused by electrophilic quinones.</text>
</comment>
<evidence type="ECO:0000256" key="4">
    <source>
        <dbReference type="ARBA" id="ARBA00023027"/>
    </source>
</evidence>
<keyword evidence="2 6" id="KW-0288">FMN</keyword>
<comment type="cofactor">
    <cofactor evidence="6">
        <name>FMN</name>
        <dbReference type="ChEBI" id="CHEBI:58210"/>
    </cofactor>
    <text evidence="6">Binds 1 FMN per subunit.</text>
</comment>
<name>A0A7V7VWG0_9HYPH</name>
<dbReference type="InterPro" id="IPR029039">
    <property type="entry name" value="Flavoprotein-like_sf"/>
</dbReference>
<reference evidence="8 9" key="1">
    <citation type="submission" date="2019-09" db="EMBL/GenBank/DDBJ databases">
        <title>Taxonomic organization of the family Brucellaceae based on a phylogenomic approach.</title>
        <authorList>
            <person name="Leclercq S."/>
            <person name="Cloeckaert A."/>
            <person name="Zygmunt M.S."/>
        </authorList>
    </citation>
    <scope>NUCLEOTIDE SEQUENCE [LARGE SCALE GENOMIC DNA]</scope>
    <source>
        <strain evidence="8 9">TA93</strain>
    </source>
</reference>
<evidence type="ECO:0000256" key="5">
    <source>
        <dbReference type="ARBA" id="ARBA00048542"/>
    </source>
</evidence>
<dbReference type="HAMAP" id="MF_01216">
    <property type="entry name" value="Azoreductase_type1"/>
    <property type="match status" value="1"/>
</dbReference>
<dbReference type="PANTHER" id="PTHR43741:SF2">
    <property type="entry name" value="FMN-DEPENDENT NADH:QUINONE OXIDOREDUCTASE"/>
    <property type="match status" value="1"/>
</dbReference>
<dbReference type="GO" id="GO:0009055">
    <property type="term" value="F:electron transfer activity"/>
    <property type="evidence" value="ECO:0007669"/>
    <property type="project" value="UniProtKB-UniRule"/>
</dbReference>
<comment type="function">
    <text evidence="6">Also exhibits azoreductase activity. Catalyzes the reductive cleavage of the azo bond in aromatic azo compounds to the corresponding amines.</text>
</comment>
<comment type="similarity">
    <text evidence="6">Belongs to the azoreductase type 1 family.</text>
</comment>
<dbReference type="GO" id="GO:0016655">
    <property type="term" value="F:oxidoreductase activity, acting on NAD(P)H, quinone or similar compound as acceptor"/>
    <property type="evidence" value="ECO:0007669"/>
    <property type="project" value="InterPro"/>
</dbReference>
<evidence type="ECO:0000256" key="2">
    <source>
        <dbReference type="ARBA" id="ARBA00022643"/>
    </source>
</evidence>
<accession>A0A7V7VWG0</accession>
<proteinExistence type="inferred from homology"/>
<evidence type="ECO:0000313" key="8">
    <source>
        <dbReference type="EMBL" id="KAB2658129.1"/>
    </source>
</evidence>
<keyword evidence="3 6" id="KW-0560">Oxidoreductase</keyword>
<dbReference type="InterPro" id="IPR003680">
    <property type="entry name" value="Flavodoxin_fold"/>
</dbReference>
<protein>
    <recommendedName>
        <fullName evidence="6">FMN dependent NADH:quinone oxidoreductase</fullName>
        <ecNumber evidence="6">1.6.5.-</ecNumber>
    </recommendedName>
    <alternativeName>
        <fullName evidence="6">Azo-dye reductase</fullName>
    </alternativeName>
    <alternativeName>
        <fullName evidence="6">FMN-dependent NADH-azo compound oxidoreductase</fullName>
    </alternativeName>
    <alternativeName>
        <fullName evidence="6">FMN-dependent NADH-azoreductase</fullName>
        <ecNumber evidence="6">1.7.1.17</ecNumber>
    </alternativeName>
</protein>
<comment type="catalytic activity">
    <reaction evidence="5">
        <text>N,N-dimethyl-1,4-phenylenediamine + anthranilate + 2 NAD(+) = 2-(4-dimethylaminophenyl)diazenylbenzoate + 2 NADH + 2 H(+)</text>
        <dbReference type="Rhea" id="RHEA:55872"/>
        <dbReference type="ChEBI" id="CHEBI:15378"/>
        <dbReference type="ChEBI" id="CHEBI:15783"/>
        <dbReference type="ChEBI" id="CHEBI:16567"/>
        <dbReference type="ChEBI" id="CHEBI:57540"/>
        <dbReference type="ChEBI" id="CHEBI:57945"/>
        <dbReference type="ChEBI" id="CHEBI:71579"/>
        <dbReference type="EC" id="1.7.1.17"/>
    </reaction>
    <physiologicalReaction direction="right-to-left" evidence="5">
        <dbReference type="Rhea" id="RHEA:55874"/>
    </physiologicalReaction>
</comment>
<dbReference type="EC" id="1.6.5.-" evidence="6"/>
<organism evidence="8 9">
    <name type="scientific">Brucella tritici</name>
    <dbReference type="NCBI Taxonomy" id="94626"/>
    <lineage>
        <taxon>Bacteria</taxon>
        <taxon>Pseudomonadati</taxon>
        <taxon>Pseudomonadota</taxon>
        <taxon>Alphaproteobacteria</taxon>
        <taxon>Hyphomicrobiales</taxon>
        <taxon>Brucellaceae</taxon>
        <taxon>Brucella/Ochrobactrum group</taxon>
        <taxon>Brucella</taxon>
    </lineage>
</organism>
<dbReference type="EC" id="1.7.1.17" evidence="6"/>
<sequence>MAKKILALKSSIMGENSFTNELIYKFIAERKRQGHEDQVRIRDLSAIDLPVLDNGIFSSLRGAEQTSERLKNAVALSDTLIDELKCSDLLLIGAPMYNLNVPTQLKNWFDLVARARVTFQYTKTYPIGLVEGVDAIVFSSRGGVHVGHDSDAVTPYLRSVLGLMGITNVEFVYAEGMDIPQSRVLGIEAALKQVVNLARHPMVCD</sequence>
<comment type="caution">
    <text evidence="8">The sequence shown here is derived from an EMBL/GenBank/DDBJ whole genome shotgun (WGS) entry which is preliminary data.</text>
</comment>
<feature type="domain" description="Flavodoxin-like fold" evidence="7">
    <location>
        <begin position="3"/>
        <end position="195"/>
    </location>
</feature>
<dbReference type="GO" id="GO:0016652">
    <property type="term" value="F:oxidoreductase activity, acting on NAD(P)H as acceptor"/>
    <property type="evidence" value="ECO:0007669"/>
    <property type="project" value="UniProtKB-UniRule"/>
</dbReference>
<evidence type="ECO:0000256" key="3">
    <source>
        <dbReference type="ARBA" id="ARBA00023002"/>
    </source>
</evidence>
<gene>
    <name evidence="6" type="primary">azoR</name>
    <name evidence="8" type="ORF">F9K94_08010</name>
</gene>
<dbReference type="Pfam" id="PF02525">
    <property type="entry name" value="Flavodoxin_2"/>
    <property type="match status" value="1"/>
</dbReference>
<evidence type="ECO:0000259" key="7">
    <source>
        <dbReference type="Pfam" id="PF02525"/>
    </source>
</evidence>
<dbReference type="GO" id="GO:0010181">
    <property type="term" value="F:FMN binding"/>
    <property type="evidence" value="ECO:0007669"/>
    <property type="project" value="UniProtKB-UniRule"/>
</dbReference>
<feature type="binding site" evidence="6">
    <location>
        <begin position="140"/>
        <end position="143"/>
    </location>
    <ligand>
        <name>FMN</name>
        <dbReference type="ChEBI" id="CHEBI:58210"/>
    </ligand>
</feature>
<dbReference type="AlphaFoldDB" id="A0A7V7VWG0"/>
<dbReference type="Gene3D" id="3.40.50.360">
    <property type="match status" value="1"/>
</dbReference>
<dbReference type="InterPro" id="IPR050104">
    <property type="entry name" value="FMN-dep_NADH:Q_OxRdtase_AzoR1"/>
</dbReference>
<dbReference type="Proteomes" id="UP000460650">
    <property type="component" value="Unassembled WGS sequence"/>
</dbReference>
<dbReference type="PANTHER" id="PTHR43741">
    <property type="entry name" value="FMN-DEPENDENT NADH-AZOREDUCTASE 1"/>
    <property type="match status" value="1"/>
</dbReference>
<feature type="binding site" evidence="6">
    <location>
        <begin position="96"/>
        <end position="99"/>
    </location>
    <ligand>
        <name>FMN</name>
        <dbReference type="ChEBI" id="CHEBI:58210"/>
    </ligand>
</feature>
<feature type="binding site" evidence="6">
    <location>
        <position position="11"/>
    </location>
    <ligand>
        <name>FMN</name>
        <dbReference type="ChEBI" id="CHEBI:58210"/>
    </ligand>
</feature>
<comment type="caution">
    <text evidence="6">Lacks conserved residue(s) required for the propagation of feature annotation.</text>
</comment>
<evidence type="ECO:0000256" key="6">
    <source>
        <dbReference type="HAMAP-Rule" id="MF_01216"/>
    </source>
</evidence>
<dbReference type="RefSeq" id="WP_151644756.1">
    <property type="nucleotide sequence ID" value="NZ_WBVY01000002.1"/>
</dbReference>
<dbReference type="InterPro" id="IPR023048">
    <property type="entry name" value="NADH:quinone_OxRdtase_FMN_depd"/>
</dbReference>
<dbReference type="SUPFAM" id="SSF52218">
    <property type="entry name" value="Flavoproteins"/>
    <property type="match status" value="1"/>
</dbReference>